<reference evidence="1 2" key="1">
    <citation type="journal article" date="2010" name="Science">
        <title>Genomic analysis of organismal complexity in the multicellular green alga Volvox carteri.</title>
        <authorList>
            <person name="Prochnik S.E."/>
            <person name="Umen J."/>
            <person name="Nedelcu A.M."/>
            <person name="Hallmann A."/>
            <person name="Miller S.M."/>
            <person name="Nishii I."/>
            <person name="Ferris P."/>
            <person name="Kuo A."/>
            <person name="Mitros T."/>
            <person name="Fritz-Laylin L.K."/>
            <person name="Hellsten U."/>
            <person name="Chapman J."/>
            <person name="Simakov O."/>
            <person name="Rensing S.A."/>
            <person name="Terry A."/>
            <person name="Pangilinan J."/>
            <person name="Kapitonov V."/>
            <person name="Jurka J."/>
            <person name="Salamov A."/>
            <person name="Shapiro H."/>
            <person name="Schmutz J."/>
            <person name="Grimwood J."/>
            <person name="Lindquist E."/>
            <person name="Lucas S."/>
            <person name="Grigoriev I.V."/>
            <person name="Schmitt R."/>
            <person name="Kirk D."/>
            <person name="Rokhsar D.S."/>
        </authorList>
    </citation>
    <scope>NUCLEOTIDE SEQUENCE [LARGE SCALE GENOMIC DNA]</scope>
    <source>
        <strain evidence="2">f. Nagariensis / Eve</strain>
    </source>
</reference>
<gene>
    <name evidence="1" type="ORF">VOLCADRAFT_90793</name>
</gene>
<protein>
    <submittedName>
        <fullName evidence="1">Uncharacterized protein</fullName>
    </submittedName>
</protein>
<dbReference type="InParanoid" id="D8TV25"/>
<evidence type="ECO:0000313" key="2">
    <source>
        <dbReference type="Proteomes" id="UP000001058"/>
    </source>
</evidence>
<dbReference type="EMBL" id="GL378339">
    <property type="protein sequence ID" value="EFJ48504.1"/>
    <property type="molecule type" value="Genomic_DNA"/>
</dbReference>
<organism evidence="2">
    <name type="scientific">Volvox carteri f. nagariensis</name>
    <dbReference type="NCBI Taxonomy" id="3068"/>
    <lineage>
        <taxon>Eukaryota</taxon>
        <taxon>Viridiplantae</taxon>
        <taxon>Chlorophyta</taxon>
        <taxon>core chlorophytes</taxon>
        <taxon>Chlorophyceae</taxon>
        <taxon>CS clade</taxon>
        <taxon>Chlamydomonadales</taxon>
        <taxon>Volvocaceae</taxon>
        <taxon>Volvox</taxon>
    </lineage>
</organism>
<dbReference type="AlphaFoldDB" id="D8TV25"/>
<accession>D8TV25</accession>
<evidence type="ECO:0000313" key="1">
    <source>
        <dbReference type="EMBL" id="EFJ48504.1"/>
    </source>
</evidence>
<dbReference type="Proteomes" id="UP000001058">
    <property type="component" value="Unassembled WGS sequence"/>
</dbReference>
<dbReference type="GeneID" id="9616712"/>
<dbReference type="RefSeq" id="XP_002950303.1">
    <property type="nucleotide sequence ID" value="XM_002950257.1"/>
</dbReference>
<name>D8TV25_VOLCA</name>
<dbReference type="OrthoDB" id="2407854at2759"/>
<keyword evidence="2" id="KW-1185">Reference proteome</keyword>
<proteinExistence type="predicted"/>
<sequence>MSADGSETSSVVILFSKPDKVLNDFSRLSDIVAWTHYIGGPGRQGRSMSASGSKLLEPLNEVLDRCNIQQVLGAIRAIDMGPEASHHLIHIVAGEKFDKTDLTFASKRGGKFDVVPLYPETLQRGEEEKLVIQACTEFKSFTDDVAHYMTNTIKNTYLKPKSASFPLIDALKAGKDMKPSLYFVVDPDVYGSPLALGSY</sequence>
<dbReference type="KEGG" id="vcn:VOLCADRAFT_90793"/>